<comment type="function">
    <text evidence="7">May play the central regulatory role in sporulation. It may be an element of the effector pathway responsible for the activation of sporulation genes in response to nutritional stress. Spo0A may act in concert with spo0H (a sigma factor) to control the expression of some genes that are critical to the sporulation process.</text>
</comment>
<dbReference type="SMART" id="SM00448">
    <property type="entry name" value="REC"/>
    <property type="match status" value="1"/>
</dbReference>
<dbReference type="InterPro" id="IPR011006">
    <property type="entry name" value="CheY-like_superfamily"/>
</dbReference>
<dbReference type="CDD" id="cd17574">
    <property type="entry name" value="REC_OmpR"/>
    <property type="match status" value="1"/>
</dbReference>
<evidence type="ECO:0000256" key="7">
    <source>
        <dbReference type="ARBA" id="ARBA00024867"/>
    </source>
</evidence>
<dbReference type="Proteomes" id="UP000199652">
    <property type="component" value="Unassembled WGS sequence"/>
</dbReference>
<evidence type="ECO:0000256" key="4">
    <source>
        <dbReference type="ARBA" id="ARBA00023015"/>
    </source>
</evidence>
<evidence type="ECO:0000256" key="9">
    <source>
        <dbReference type="PROSITE-ProRule" id="PRU01091"/>
    </source>
</evidence>
<dbReference type="RefSeq" id="WP_090244489.1">
    <property type="nucleotide sequence ID" value="NZ_FNOU01000007.1"/>
</dbReference>
<reference evidence="13" key="1">
    <citation type="submission" date="2016-10" db="EMBL/GenBank/DDBJ databases">
        <authorList>
            <person name="Varghese N."/>
            <person name="Submissions S."/>
        </authorList>
    </citation>
    <scope>NUCLEOTIDE SEQUENCE [LARGE SCALE GENOMIC DNA]</scope>
    <source>
        <strain evidence="13">VPI 5359</strain>
    </source>
</reference>
<dbReference type="FunFam" id="1.10.10.10:FF:000018">
    <property type="entry name" value="DNA-binding response regulator ResD"/>
    <property type="match status" value="1"/>
</dbReference>
<dbReference type="SUPFAM" id="SSF52172">
    <property type="entry name" value="CheY-like"/>
    <property type="match status" value="1"/>
</dbReference>
<dbReference type="SMART" id="SM00862">
    <property type="entry name" value="Trans_reg_C"/>
    <property type="match status" value="1"/>
</dbReference>
<evidence type="ECO:0000256" key="2">
    <source>
        <dbReference type="ARBA" id="ARBA00022553"/>
    </source>
</evidence>
<evidence type="ECO:0000313" key="13">
    <source>
        <dbReference type="Proteomes" id="UP000199652"/>
    </source>
</evidence>
<evidence type="ECO:0000256" key="3">
    <source>
        <dbReference type="ARBA" id="ARBA00023012"/>
    </source>
</evidence>
<accession>A0A1H3EKH5</accession>
<dbReference type="InterPro" id="IPR001789">
    <property type="entry name" value="Sig_transdc_resp-reg_receiver"/>
</dbReference>
<keyword evidence="3" id="KW-0902">Two-component regulatory system</keyword>
<organism evidence="12 13">
    <name type="scientific">Eubacterium barkeri</name>
    <name type="common">Clostridium barkeri</name>
    <dbReference type="NCBI Taxonomy" id="1528"/>
    <lineage>
        <taxon>Bacteria</taxon>
        <taxon>Bacillati</taxon>
        <taxon>Bacillota</taxon>
        <taxon>Clostridia</taxon>
        <taxon>Eubacteriales</taxon>
        <taxon>Eubacteriaceae</taxon>
        <taxon>Eubacterium</taxon>
    </lineage>
</organism>
<dbReference type="CDD" id="cd00383">
    <property type="entry name" value="trans_reg_C"/>
    <property type="match status" value="1"/>
</dbReference>
<evidence type="ECO:0000256" key="5">
    <source>
        <dbReference type="ARBA" id="ARBA00023125"/>
    </source>
</evidence>
<dbReference type="AlphaFoldDB" id="A0A1H3EKH5"/>
<dbReference type="Pfam" id="PF00072">
    <property type="entry name" value="Response_reg"/>
    <property type="match status" value="1"/>
</dbReference>
<feature type="domain" description="Response regulatory" evidence="10">
    <location>
        <begin position="2"/>
        <end position="115"/>
    </location>
</feature>
<keyword evidence="13" id="KW-1185">Reference proteome</keyword>
<protein>
    <recommendedName>
        <fullName evidence="1">Stage 0 sporulation protein A homolog</fullName>
    </recommendedName>
</protein>
<keyword evidence="5 9" id="KW-0238">DNA-binding</keyword>
<dbReference type="GO" id="GO:0032993">
    <property type="term" value="C:protein-DNA complex"/>
    <property type="evidence" value="ECO:0007669"/>
    <property type="project" value="TreeGrafter"/>
</dbReference>
<proteinExistence type="predicted"/>
<dbReference type="Gene3D" id="6.10.250.690">
    <property type="match status" value="1"/>
</dbReference>
<keyword evidence="2 8" id="KW-0597">Phosphoprotein</keyword>
<gene>
    <name evidence="12" type="ORF">SAMN04488579_107102</name>
</gene>
<dbReference type="InterPro" id="IPR016032">
    <property type="entry name" value="Sig_transdc_resp-reg_C-effctor"/>
</dbReference>
<evidence type="ECO:0000256" key="1">
    <source>
        <dbReference type="ARBA" id="ARBA00018672"/>
    </source>
</evidence>
<feature type="domain" description="OmpR/PhoB-type" evidence="11">
    <location>
        <begin position="128"/>
        <end position="227"/>
    </location>
</feature>
<dbReference type="STRING" id="1528.SAMN04488579_107102"/>
<dbReference type="GO" id="GO:0000156">
    <property type="term" value="F:phosphorelay response regulator activity"/>
    <property type="evidence" value="ECO:0007669"/>
    <property type="project" value="TreeGrafter"/>
</dbReference>
<dbReference type="PROSITE" id="PS50110">
    <property type="entry name" value="RESPONSE_REGULATORY"/>
    <property type="match status" value="1"/>
</dbReference>
<feature type="modified residue" description="4-aspartylphosphate" evidence="8">
    <location>
        <position position="51"/>
    </location>
</feature>
<keyword evidence="4" id="KW-0805">Transcription regulation</keyword>
<dbReference type="PANTHER" id="PTHR48111:SF2">
    <property type="entry name" value="RESPONSE REGULATOR SAER"/>
    <property type="match status" value="1"/>
</dbReference>
<dbReference type="InterPro" id="IPR036388">
    <property type="entry name" value="WH-like_DNA-bd_sf"/>
</dbReference>
<dbReference type="PANTHER" id="PTHR48111">
    <property type="entry name" value="REGULATOR OF RPOS"/>
    <property type="match status" value="1"/>
</dbReference>
<dbReference type="GO" id="GO:0005829">
    <property type="term" value="C:cytosol"/>
    <property type="evidence" value="ECO:0007669"/>
    <property type="project" value="TreeGrafter"/>
</dbReference>
<sequence length="231" mass="26306">MNLLICDDEREIVDVLEIYLKNEGYTIYKAYSGEEALEILGESEVHLILLDIMMPGMDGMQTAVKIRETSNVPIIFLTAKGEDHDKIMGLTVGADDYITKPFNPLEVIARVKSQLRRYTQLGSCKIGQDVHGTGGLLLDDGAKKVQVDGEEVHLTPVEYKILLFLMEGMGRVFSIEQIYENVWEEPSYNSENTVAVHIRRIREKIEINPKEPKYLKVVWGIGYKIEKYPVQ</sequence>
<evidence type="ECO:0000259" key="10">
    <source>
        <dbReference type="PROSITE" id="PS50110"/>
    </source>
</evidence>
<dbReference type="InterPro" id="IPR001867">
    <property type="entry name" value="OmpR/PhoB-type_DNA-bd"/>
</dbReference>
<keyword evidence="6" id="KW-0804">Transcription</keyword>
<dbReference type="EMBL" id="FNOU01000007">
    <property type="protein sequence ID" value="SDX79090.1"/>
    <property type="molecule type" value="Genomic_DNA"/>
</dbReference>
<dbReference type="Pfam" id="PF00486">
    <property type="entry name" value="Trans_reg_C"/>
    <property type="match status" value="1"/>
</dbReference>
<name>A0A1H3EKH5_EUBBA</name>
<feature type="DNA-binding region" description="OmpR/PhoB-type" evidence="9">
    <location>
        <begin position="128"/>
        <end position="227"/>
    </location>
</feature>
<dbReference type="FunFam" id="3.40.50.2300:FF:000001">
    <property type="entry name" value="DNA-binding response regulator PhoB"/>
    <property type="match status" value="1"/>
</dbReference>
<evidence type="ECO:0000256" key="6">
    <source>
        <dbReference type="ARBA" id="ARBA00023163"/>
    </source>
</evidence>
<dbReference type="GO" id="GO:0006355">
    <property type="term" value="P:regulation of DNA-templated transcription"/>
    <property type="evidence" value="ECO:0007669"/>
    <property type="project" value="InterPro"/>
</dbReference>
<dbReference type="OrthoDB" id="9790442at2"/>
<dbReference type="Gene3D" id="1.10.10.10">
    <property type="entry name" value="Winged helix-like DNA-binding domain superfamily/Winged helix DNA-binding domain"/>
    <property type="match status" value="1"/>
</dbReference>
<evidence type="ECO:0000313" key="12">
    <source>
        <dbReference type="EMBL" id="SDX79090.1"/>
    </source>
</evidence>
<dbReference type="GO" id="GO:0000976">
    <property type="term" value="F:transcription cis-regulatory region binding"/>
    <property type="evidence" value="ECO:0007669"/>
    <property type="project" value="TreeGrafter"/>
</dbReference>
<dbReference type="PROSITE" id="PS51755">
    <property type="entry name" value="OMPR_PHOB"/>
    <property type="match status" value="1"/>
</dbReference>
<dbReference type="SUPFAM" id="SSF46894">
    <property type="entry name" value="C-terminal effector domain of the bipartite response regulators"/>
    <property type="match status" value="1"/>
</dbReference>
<dbReference type="InterPro" id="IPR039420">
    <property type="entry name" value="WalR-like"/>
</dbReference>
<evidence type="ECO:0000259" key="11">
    <source>
        <dbReference type="PROSITE" id="PS51755"/>
    </source>
</evidence>
<dbReference type="Gene3D" id="3.40.50.2300">
    <property type="match status" value="1"/>
</dbReference>
<evidence type="ECO:0000256" key="8">
    <source>
        <dbReference type="PROSITE-ProRule" id="PRU00169"/>
    </source>
</evidence>